<dbReference type="Proteomes" id="UP000192223">
    <property type="component" value="Unplaced"/>
</dbReference>
<accession>A0A7F5R924</accession>
<reference evidence="3" key="1">
    <citation type="submission" date="2025-08" db="UniProtKB">
        <authorList>
            <consortium name="RefSeq"/>
        </authorList>
    </citation>
    <scope>IDENTIFICATION</scope>
    <source>
        <tissue evidence="3">Entire body</tissue>
    </source>
</reference>
<feature type="signal peptide" evidence="1">
    <location>
        <begin position="1"/>
        <end position="21"/>
    </location>
</feature>
<dbReference type="InParanoid" id="A0A7F5R924"/>
<dbReference type="KEGG" id="apln:112905056"/>
<dbReference type="OrthoDB" id="6756739at2759"/>
<dbReference type="GO" id="GO:0005509">
    <property type="term" value="F:calcium ion binding"/>
    <property type="evidence" value="ECO:0007669"/>
    <property type="project" value="InterPro"/>
</dbReference>
<dbReference type="InterPro" id="IPR015919">
    <property type="entry name" value="Cadherin-like_sf"/>
</dbReference>
<evidence type="ECO:0000313" key="3">
    <source>
        <dbReference type="RefSeq" id="XP_025832450.1"/>
    </source>
</evidence>
<dbReference type="SUPFAM" id="SSF49313">
    <property type="entry name" value="Cadherin-like"/>
    <property type="match status" value="1"/>
</dbReference>
<protein>
    <submittedName>
        <fullName evidence="3">Uncharacterized protein LOC112905056</fullName>
    </submittedName>
</protein>
<dbReference type="GO" id="GO:0016020">
    <property type="term" value="C:membrane"/>
    <property type="evidence" value="ECO:0007669"/>
    <property type="project" value="InterPro"/>
</dbReference>
<name>A0A7F5R924_AGRPL</name>
<dbReference type="Gene3D" id="2.60.40.60">
    <property type="entry name" value="Cadherins"/>
    <property type="match status" value="1"/>
</dbReference>
<dbReference type="AlphaFoldDB" id="A0A7F5R924"/>
<keyword evidence="1" id="KW-0732">Signal</keyword>
<gene>
    <name evidence="3" type="primary">LOC112905056</name>
</gene>
<evidence type="ECO:0000256" key="1">
    <source>
        <dbReference type="SAM" id="SignalP"/>
    </source>
</evidence>
<feature type="chain" id="PRO_5028941453" evidence="1">
    <location>
        <begin position="22"/>
        <end position="235"/>
    </location>
</feature>
<sequence length="235" mass="26860">MRQRMFLPIYFLILLFDLSKGVDEKPSLYNYAGCVISGMQDADFNMGYDNTPIKDDFKGTIATFQTKDVYGVEISGTNYFNATLESDTLRIFTTDEYKNVEPEIGYDPFPEIKFQLDLQCIKGNISLRFVQPLTDVNNHDPYFEKEIYEYIYVQNSLPSNHQLTDNQSLSAFDIDMTNNRLSFSIEENDYFSIDTASTDSTTRQTFTTLTSLKDIEAPSTIKLNLSATVSICLIL</sequence>
<organism evidence="2 3">
    <name type="scientific">Agrilus planipennis</name>
    <name type="common">Emerald ash borer</name>
    <name type="synonym">Agrilus marcopoli</name>
    <dbReference type="NCBI Taxonomy" id="224129"/>
    <lineage>
        <taxon>Eukaryota</taxon>
        <taxon>Metazoa</taxon>
        <taxon>Ecdysozoa</taxon>
        <taxon>Arthropoda</taxon>
        <taxon>Hexapoda</taxon>
        <taxon>Insecta</taxon>
        <taxon>Pterygota</taxon>
        <taxon>Neoptera</taxon>
        <taxon>Endopterygota</taxon>
        <taxon>Coleoptera</taxon>
        <taxon>Polyphaga</taxon>
        <taxon>Elateriformia</taxon>
        <taxon>Buprestoidea</taxon>
        <taxon>Buprestidae</taxon>
        <taxon>Agrilinae</taxon>
        <taxon>Agrilus</taxon>
    </lineage>
</organism>
<proteinExistence type="predicted"/>
<evidence type="ECO:0000313" key="2">
    <source>
        <dbReference type="Proteomes" id="UP000192223"/>
    </source>
</evidence>
<keyword evidence="2" id="KW-1185">Reference proteome</keyword>
<dbReference type="RefSeq" id="XP_025832450.1">
    <property type="nucleotide sequence ID" value="XM_025976665.1"/>
</dbReference>
<dbReference type="GeneID" id="112905056"/>